<keyword evidence="2" id="KW-1185">Reference proteome</keyword>
<evidence type="ECO:0000313" key="2">
    <source>
        <dbReference type="Proteomes" id="UP000463470"/>
    </source>
</evidence>
<dbReference type="Proteomes" id="UP000463470">
    <property type="component" value="Unassembled WGS sequence"/>
</dbReference>
<dbReference type="AlphaFoldDB" id="A0A845L5E3"/>
<organism evidence="1 2">
    <name type="scientific">Heliomicrobium undosum</name>
    <dbReference type="NCBI Taxonomy" id="121734"/>
    <lineage>
        <taxon>Bacteria</taxon>
        <taxon>Bacillati</taxon>
        <taxon>Bacillota</taxon>
        <taxon>Clostridia</taxon>
        <taxon>Eubacteriales</taxon>
        <taxon>Heliobacteriaceae</taxon>
        <taxon>Heliomicrobium</taxon>
    </lineage>
</organism>
<dbReference type="RefSeq" id="WP_161258595.1">
    <property type="nucleotide sequence ID" value="NZ_WXEY01000009.1"/>
</dbReference>
<reference evidence="1 2" key="1">
    <citation type="submission" date="2020-01" db="EMBL/GenBank/DDBJ databases">
        <title>Whole-genome sequence of Heliobacterium undosum DSM 13378.</title>
        <authorList>
            <person name="Kyndt J.A."/>
            <person name="Meyer T.E."/>
        </authorList>
    </citation>
    <scope>NUCLEOTIDE SEQUENCE [LARGE SCALE GENOMIC DNA]</scope>
    <source>
        <strain evidence="1 2">DSM 13378</strain>
    </source>
</reference>
<gene>
    <name evidence="1" type="ORF">GTO91_10135</name>
</gene>
<dbReference type="OrthoDB" id="2087194at2"/>
<name>A0A845L5E3_9FIRM</name>
<evidence type="ECO:0000313" key="1">
    <source>
        <dbReference type="EMBL" id="MZP30064.1"/>
    </source>
</evidence>
<comment type="caution">
    <text evidence="1">The sequence shown here is derived from an EMBL/GenBank/DDBJ whole genome shotgun (WGS) entry which is preliminary data.</text>
</comment>
<sequence length="78" mass="9218">MIRVQFRDGLAVQGETYEDVVRGMLEKSFEKTDEKDVLEEMKNWAEARTGQPIKFQDSESFIEELKRVNLIRSVEKEH</sequence>
<accession>A0A845L5E3</accession>
<dbReference type="EMBL" id="WXEY01000009">
    <property type="protein sequence ID" value="MZP30064.1"/>
    <property type="molecule type" value="Genomic_DNA"/>
</dbReference>
<proteinExistence type="predicted"/>
<protein>
    <submittedName>
        <fullName evidence="1">Uncharacterized protein</fullName>
    </submittedName>
</protein>